<proteinExistence type="predicted"/>
<protein>
    <recommendedName>
        <fullName evidence="3">Guanylate cyclase domain-containing protein</fullName>
    </recommendedName>
</protein>
<feature type="compositionally biased region" description="Basic and acidic residues" evidence="1">
    <location>
        <begin position="1"/>
        <end position="11"/>
    </location>
</feature>
<evidence type="ECO:0000313" key="5">
    <source>
        <dbReference type="Proteomes" id="UP001491310"/>
    </source>
</evidence>
<organism evidence="4 5">
    <name type="scientific">Coccomyxa subellipsoidea</name>
    <dbReference type="NCBI Taxonomy" id="248742"/>
    <lineage>
        <taxon>Eukaryota</taxon>
        <taxon>Viridiplantae</taxon>
        <taxon>Chlorophyta</taxon>
        <taxon>core chlorophytes</taxon>
        <taxon>Trebouxiophyceae</taxon>
        <taxon>Trebouxiophyceae incertae sedis</taxon>
        <taxon>Coccomyxaceae</taxon>
        <taxon>Coccomyxa</taxon>
    </lineage>
</organism>
<evidence type="ECO:0000259" key="3">
    <source>
        <dbReference type="PROSITE" id="PS50125"/>
    </source>
</evidence>
<feature type="compositionally biased region" description="Low complexity" evidence="1">
    <location>
        <begin position="302"/>
        <end position="317"/>
    </location>
</feature>
<keyword evidence="2" id="KW-0472">Membrane</keyword>
<dbReference type="Pfam" id="PF00211">
    <property type="entry name" value="Guanylate_cyc"/>
    <property type="match status" value="1"/>
</dbReference>
<evidence type="ECO:0000256" key="2">
    <source>
        <dbReference type="SAM" id="Phobius"/>
    </source>
</evidence>
<dbReference type="InterPro" id="IPR029787">
    <property type="entry name" value="Nucleotide_cyclase"/>
</dbReference>
<name>A0ABR2Z579_9CHLO</name>
<feature type="domain" description="Guanylate cyclase" evidence="3">
    <location>
        <begin position="110"/>
        <end position="169"/>
    </location>
</feature>
<dbReference type="Proteomes" id="UP001491310">
    <property type="component" value="Unassembled WGS sequence"/>
</dbReference>
<feature type="compositionally biased region" description="Low complexity" evidence="1">
    <location>
        <begin position="369"/>
        <end position="378"/>
    </location>
</feature>
<keyword evidence="2" id="KW-0812">Transmembrane</keyword>
<gene>
    <name evidence="4" type="ORF">WJX75_008146</name>
</gene>
<feature type="region of interest" description="Disordered" evidence="1">
    <location>
        <begin position="1"/>
        <end position="29"/>
    </location>
</feature>
<evidence type="ECO:0000313" key="4">
    <source>
        <dbReference type="EMBL" id="KAK9918931.1"/>
    </source>
</evidence>
<feature type="transmembrane region" description="Helical" evidence="2">
    <location>
        <begin position="646"/>
        <end position="666"/>
    </location>
</feature>
<dbReference type="SUPFAM" id="SSF55073">
    <property type="entry name" value="Nucleotide cyclase"/>
    <property type="match status" value="1"/>
</dbReference>
<feature type="region of interest" description="Disordered" evidence="1">
    <location>
        <begin position="302"/>
        <end position="342"/>
    </location>
</feature>
<keyword evidence="2" id="KW-1133">Transmembrane helix</keyword>
<dbReference type="PROSITE" id="PS50125">
    <property type="entry name" value="GUANYLATE_CYCLASE_2"/>
    <property type="match status" value="1"/>
</dbReference>
<sequence length="825" mass="87302">MDHLMHQEHHSQLWPQTADLPSTSDNQPPLCRSYTSTTAIYCDFGTEERLAYSSGKRQLRWWHNFNQMLEIVLGRYGAVSAERSEEGICGVMGVSSSDQKTDPSRELKAVQCALDLLDAIQEMQLPGGGTMPVRIGLHTGAAADGLVGCANTLQYRLAGPAFTVARALARAAPWDGVLASAEVVSRQMELEPLWRPAQPLLLSRGAVLDTYLLPIQAAPAYAQHPSAPQARTFGPSDFTACKRPCASAAWQVHDGGTALHGGLPPGYQTWVLSARATASSFAGRGSPAAPEAVHADLPEAAGRSAQPAAGAEHGAAQRLPKAAPVPGSDVWRTEPSSTEAAAAAATAAYKLLQDNPGSTEGEQDAGQTSSSEEASSGGSECGGSTRGSSEDSTGALWDYPEADPTMAVTGAEAPMGLGAFPSPRPRRWVSVAPSAWGPTKPAAGVSLHSLPHLDDSLLLAGAGQLPAPVHHVSAAQPPRSLPSVVPAAPSNRSETVARAQAKEAVTASSRLELRLRGGRQSQELSKEQFKASCSGAVGTSGRNWLRYKEEPGFSCWRGVGAAVSARLNRRGGRLLSLDLPDGTVVLQDARLQFTDASIEGRFQAMWARQKRGHDRAVISFFLAMFALRELRLFYSPGFAQMTGYTPGLVNVAVACFLFGLLALMHISQELFERQRSNLTLLMRVVRTLAVCWHHISTSAAAATCRPGFPLISVLAKNALPWAAMSMCEGNPLTAHLVGDAIALAAAAAQAPWLCGDMCTGLGHFCCSSWVVMQAVGALLLPTAAMYVLERRIRVAFLHSVFAPGGKAAAAKEGFEPLPSSSSQEF</sequence>
<evidence type="ECO:0000256" key="1">
    <source>
        <dbReference type="SAM" id="MobiDB-lite"/>
    </source>
</evidence>
<reference evidence="4 5" key="1">
    <citation type="journal article" date="2024" name="Nat. Commun.">
        <title>Phylogenomics reveals the evolutionary origins of lichenization in chlorophyte algae.</title>
        <authorList>
            <person name="Puginier C."/>
            <person name="Libourel C."/>
            <person name="Otte J."/>
            <person name="Skaloud P."/>
            <person name="Haon M."/>
            <person name="Grisel S."/>
            <person name="Petersen M."/>
            <person name="Berrin J.G."/>
            <person name="Delaux P.M."/>
            <person name="Dal Grande F."/>
            <person name="Keller J."/>
        </authorList>
    </citation>
    <scope>NUCLEOTIDE SEQUENCE [LARGE SCALE GENOMIC DNA]</scope>
    <source>
        <strain evidence="4 5">SAG 216-7</strain>
    </source>
</reference>
<accession>A0ABR2Z579</accession>
<feature type="compositionally biased region" description="Polar residues" evidence="1">
    <location>
        <begin position="13"/>
        <end position="29"/>
    </location>
</feature>
<dbReference type="EMBL" id="JALJOT010000001">
    <property type="protein sequence ID" value="KAK9918931.1"/>
    <property type="molecule type" value="Genomic_DNA"/>
</dbReference>
<feature type="compositionally biased region" description="Polar residues" evidence="1">
    <location>
        <begin position="355"/>
        <end position="368"/>
    </location>
</feature>
<keyword evidence="5" id="KW-1185">Reference proteome</keyword>
<dbReference type="Gene3D" id="3.30.70.1230">
    <property type="entry name" value="Nucleotide cyclase"/>
    <property type="match status" value="1"/>
</dbReference>
<comment type="caution">
    <text evidence="4">The sequence shown here is derived from an EMBL/GenBank/DDBJ whole genome shotgun (WGS) entry which is preliminary data.</text>
</comment>
<dbReference type="InterPro" id="IPR001054">
    <property type="entry name" value="A/G_cyclase"/>
</dbReference>
<feature type="region of interest" description="Disordered" evidence="1">
    <location>
        <begin position="354"/>
        <end position="400"/>
    </location>
</feature>